<feature type="compositionally biased region" description="Low complexity" evidence="9">
    <location>
        <begin position="139"/>
        <end position="163"/>
    </location>
</feature>
<keyword evidence="8 10" id="KW-0472">Membrane</keyword>
<dbReference type="InterPro" id="IPR010052">
    <property type="entry name" value="T2SS_protein-GspI"/>
</dbReference>
<evidence type="ECO:0000256" key="9">
    <source>
        <dbReference type="SAM" id="MobiDB-lite"/>
    </source>
</evidence>
<keyword evidence="6 10" id="KW-0812">Transmembrane</keyword>
<dbReference type="Pfam" id="PF02501">
    <property type="entry name" value="T2SSI"/>
    <property type="match status" value="1"/>
</dbReference>
<protein>
    <recommendedName>
        <fullName evidence="11">Type II secretion system protein GspI C-terminal domain-containing protein</fullName>
    </recommendedName>
</protein>
<dbReference type="EMBL" id="UOFH01000182">
    <property type="protein sequence ID" value="VAW61400.1"/>
    <property type="molecule type" value="Genomic_DNA"/>
</dbReference>
<evidence type="ECO:0000256" key="4">
    <source>
        <dbReference type="ARBA" id="ARBA00022481"/>
    </source>
</evidence>
<feature type="region of interest" description="Disordered" evidence="9">
    <location>
        <begin position="133"/>
        <end position="163"/>
    </location>
</feature>
<comment type="similarity">
    <text evidence="2">Belongs to the GSP I family.</text>
</comment>
<dbReference type="Pfam" id="PF07963">
    <property type="entry name" value="N_methyl"/>
    <property type="match status" value="1"/>
</dbReference>
<evidence type="ECO:0000256" key="2">
    <source>
        <dbReference type="ARBA" id="ARBA00008358"/>
    </source>
</evidence>
<dbReference type="PANTHER" id="PTHR38779:SF2">
    <property type="entry name" value="TYPE II SECRETION SYSTEM PROTEIN I-RELATED"/>
    <property type="match status" value="1"/>
</dbReference>
<evidence type="ECO:0000259" key="11">
    <source>
        <dbReference type="Pfam" id="PF02501"/>
    </source>
</evidence>
<reference evidence="12" key="1">
    <citation type="submission" date="2018-06" db="EMBL/GenBank/DDBJ databases">
        <authorList>
            <person name="Zhirakovskaya E."/>
        </authorList>
    </citation>
    <scope>NUCLEOTIDE SEQUENCE</scope>
</reference>
<keyword evidence="7 10" id="KW-1133">Transmembrane helix</keyword>
<evidence type="ECO:0000256" key="7">
    <source>
        <dbReference type="ARBA" id="ARBA00022989"/>
    </source>
</evidence>
<evidence type="ECO:0000256" key="6">
    <source>
        <dbReference type="ARBA" id="ARBA00022692"/>
    </source>
</evidence>
<sequence length="163" mass="17442">MANLSSQRGKGFTLIEVMVALTIIAIALASVIKASGSHTNSAGYLKSKQLAHYVAMNEIALLQINRAWPDVGSVEKSSELAGMEWFWTREIKNTGDNGSNIRGVKFIVYLDERRERNLAQVQAFISNPAQNVTAAIPTNNPQNGQGQPNAPGAVPGATPGARP</sequence>
<dbReference type="GO" id="GO:0015628">
    <property type="term" value="P:protein secretion by the type II secretion system"/>
    <property type="evidence" value="ECO:0007669"/>
    <property type="project" value="InterPro"/>
</dbReference>
<evidence type="ECO:0000256" key="10">
    <source>
        <dbReference type="SAM" id="Phobius"/>
    </source>
</evidence>
<dbReference type="AlphaFoldDB" id="A0A3B0X9X6"/>
<keyword evidence="4" id="KW-0488">Methylation</keyword>
<keyword evidence="5" id="KW-0997">Cell inner membrane</keyword>
<dbReference type="Gene3D" id="3.30.1300.30">
    <property type="entry name" value="GSPII I/J protein-like"/>
    <property type="match status" value="1"/>
</dbReference>
<dbReference type="InterPro" id="IPR012902">
    <property type="entry name" value="N_methyl_site"/>
</dbReference>
<dbReference type="GO" id="GO:0015627">
    <property type="term" value="C:type II protein secretion system complex"/>
    <property type="evidence" value="ECO:0007669"/>
    <property type="project" value="InterPro"/>
</dbReference>
<proteinExistence type="inferred from homology"/>
<organism evidence="12">
    <name type="scientific">hydrothermal vent metagenome</name>
    <dbReference type="NCBI Taxonomy" id="652676"/>
    <lineage>
        <taxon>unclassified sequences</taxon>
        <taxon>metagenomes</taxon>
        <taxon>ecological metagenomes</taxon>
    </lineage>
</organism>
<dbReference type="PANTHER" id="PTHR38779">
    <property type="entry name" value="TYPE II SECRETION SYSTEM PROTEIN I-RELATED"/>
    <property type="match status" value="1"/>
</dbReference>
<dbReference type="InterPro" id="IPR003413">
    <property type="entry name" value="T2SS_GspI_C"/>
</dbReference>
<evidence type="ECO:0000256" key="8">
    <source>
        <dbReference type="ARBA" id="ARBA00023136"/>
    </source>
</evidence>
<accession>A0A3B0X9X6</accession>
<evidence type="ECO:0000256" key="5">
    <source>
        <dbReference type="ARBA" id="ARBA00022519"/>
    </source>
</evidence>
<comment type="subcellular location">
    <subcellularLocation>
        <location evidence="1">Cell inner membrane</location>
        <topology evidence="1">Single-pass membrane protein</topology>
    </subcellularLocation>
</comment>
<evidence type="ECO:0000256" key="1">
    <source>
        <dbReference type="ARBA" id="ARBA00004377"/>
    </source>
</evidence>
<dbReference type="InterPro" id="IPR045584">
    <property type="entry name" value="Pilin-like"/>
</dbReference>
<feature type="domain" description="Type II secretion system protein GspI C-terminal" evidence="11">
    <location>
        <begin position="45"/>
        <end position="125"/>
    </location>
</feature>
<keyword evidence="3" id="KW-1003">Cell membrane</keyword>
<dbReference type="NCBIfam" id="TIGR01707">
    <property type="entry name" value="gspI"/>
    <property type="match status" value="1"/>
</dbReference>
<dbReference type="GO" id="GO:0005886">
    <property type="term" value="C:plasma membrane"/>
    <property type="evidence" value="ECO:0007669"/>
    <property type="project" value="UniProtKB-SubCell"/>
</dbReference>
<gene>
    <name evidence="12" type="ORF">MNBD_GAMMA08-1723</name>
</gene>
<dbReference type="NCBIfam" id="TIGR02532">
    <property type="entry name" value="IV_pilin_GFxxxE"/>
    <property type="match status" value="1"/>
</dbReference>
<dbReference type="SUPFAM" id="SSF54523">
    <property type="entry name" value="Pili subunits"/>
    <property type="match status" value="1"/>
</dbReference>
<evidence type="ECO:0000313" key="12">
    <source>
        <dbReference type="EMBL" id="VAW61400.1"/>
    </source>
</evidence>
<evidence type="ECO:0000256" key="3">
    <source>
        <dbReference type="ARBA" id="ARBA00022475"/>
    </source>
</evidence>
<dbReference type="PROSITE" id="PS00409">
    <property type="entry name" value="PROKAR_NTER_METHYL"/>
    <property type="match status" value="1"/>
</dbReference>
<feature type="transmembrane region" description="Helical" evidence="10">
    <location>
        <begin position="12"/>
        <end position="32"/>
    </location>
</feature>
<name>A0A3B0X9X6_9ZZZZ</name>